<evidence type="ECO:0000313" key="1">
    <source>
        <dbReference type="EMBL" id="CAK7936608.1"/>
    </source>
</evidence>
<accession>A0AAV1USB7</accession>
<name>A0AAV1USB7_9STRA</name>
<dbReference type="EMBL" id="CAKLBY020000224">
    <property type="protein sequence ID" value="CAK7936608.1"/>
    <property type="molecule type" value="Genomic_DNA"/>
</dbReference>
<sequence>MSNLTGQAKTWALRLKLHNPNVFESSEILKSRLKETFEPPRAEFSTLCTLEAQAR</sequence>
<comment type="caution">
    <text evidence="1">The sequence shown here is derived from an EMBL/GenBank/DDBJ whole genome shotgun (WGS) entry which is preliminary data.</text>
</comment>
<gene>
    <name evidence="1" type="ORF">PM001_LOCUS21758</name>
</gene>
<evidence type="ECO:0000313" key="2">
    <source>
        <dbReference type="Proteomes" id="UP001162060"/>
    </source>
</evidence>
<evidence type="ECO:0008006" key="3">
    <source>
        <dbReference type="Google" id="ProtNLM"/>
    </source>
</evidence>
<protein>
    <recommendedName>
        <fullName evidence="3">Retrotransposon gag domain-containing protein</fullName>
    </recommendedName>
</protein>
<reference evidence="1" key="1">
    <citation type="submission" date="2024-01" db="EMBL/GenBank/DDBJ databases">
        <authorList>
            <person name="Webb A."/>
        </authorList>
    </citation>
    <scope>NUCLEOTIDE SEQUENCE</scope>
    <source>
        <strain evidence="1">Pm1</strain>
    </source>
</reference>
<proteinExistence type="predicted"/>
<organism evidence="1 2">
    <name type="scientific">Peronospora matthiolae</name>
    <dbReference type="NCBI Taxonomy" id="2874970"/>
    <lineage>
        <taxon>Eukaryota</taxon>
        <taxon>Sar</taxon>
        <taxon>Stramenopiles</taxon>
        <taxon>Oomycota</taxon>
        <taxon>Peronosporomycetes</taxon>
        <taxon>Peronosporales</taxon>
        <taxon>Peronosporaceae</taxon>
        <taxon>Peronospora</taxon>
    </lineage>
</organism>
<dbReference type="AlphaFoldDB" id="A0AAV1USB7"/>
<dbReference type="Proteomes" id="UP001162060">
    <property type="component" value="Unassembled WGS sequence"/>
</dbReference>